<feature type="signal peptide" evidence="1">
    <location>
        <begin position="1"/>
        <end position="20"/>
    </location>
</feature>
<proteinExistence type="predicted"/>
<keyword evidence="2" id="KW-1185">Reference proteome</keyword>
<name>A0A1I7TL37_9PELO</name>
<evidence type="ECO:0000313" key="2">
    <source>
        <dbReference type="Proteomes" id="UP000095282"/>
    </source>
</evidence>
<dbReference type="Proteomes" id="UP000095282">
    <property type="component" value="Unplaced"/>
</dbReference>
<keyword evidence="1" id="KW-0732">Signal</keyword>
<evidence type="ECO:0000256" key="1">
    <source>
        <dbReference type="SAM" id="SignalP"/>
    </source>
</evidence>
<feature type="chain" id="PRO_5009307775" evidence="1">
    <location>
        <begin position="21"/>
        <end position="177"/>
    </location>
</feature>
<sequence>MSLILKFVLPLVLLLALAEASIHDHYKKGYYKYPKKNQQLEKENWKNVIDVHIFGRITCIGDGADNLHPYLHSDDYPGTIINSVKTNKSGEYHLYTGNLPATLKTVKLSIKHQCRIAELPPIEGCAFPYYTTTTTIYLRSNLISYDFELFEMRFYSTANCSDHGESKLLNCSFENIS</sequence>
<evidence type="ECO:0000313" key="3">
    <source>
        <dbReference type="WBParaSite" id="Csp11.Scaffold628.g6981.t2"/>
    </source>
</evidence>
<organism evidence="2 3">
    <name type="scientific">Caenorhabditis tropicalis</name>
    <dbReference type="NCBI Taxonomy" id="1561998"/>
    <lineage>
        <taxon>Eukaryota</taxon>
        <taxon>Metazoa</taxon>
        <taxon>Ecdysozoa</taxon>
        <taxon>Nematoda</taxon>
        <taxon>Chromadorea</taxon>
        <taxon>Rhabditida</taxon>
        <taxon>Rhabditina</taxon>
        <taxon>Rhabditomorpha</taxon>
        <taxon>Rhabditoidea</taxon>
        <taxon>Rhabditidae</taxon>
        <taxon>Peloderinae</taxon>
        <taxon>Caenorhabditis</taxon>
    </lineage>
</organism>
<accession>A0A1I7TL37</accession>
<dbReference type="AlphaFoldDB" id="A0A1I7TL37"/>
<reference evidence="3" key="1">
    <citation type="submission" date="2016-11" db="UniProtKB">
        <authorList>
            <consortium name="WormBaseParasite"/>
        </authorList>
    </citation>
    <scope>IDENTIFICATION</scope>
</reference>
<dbReference type="WBParaSite" id="Csp11.Scaffold628.g6981.t2">
    <property type="protein sequence ID" value="Csp11.Scaffold628.g6981.t2"/>
    <property type="gene ID" value="Csp11.Scaffold628.g6981"/>
</dbReference>
<dbReference type="STRING" id="1561998.A0A1I7TL37"/>
<protein>
    <submittedName>
        <fullName evidence="3">Transthyretin-like family protein</fullName>
    </submittedName>
</protein>